<keyword evidence="2" id="KW-1133">Transmembrane helix</keyword>
<dbReference type="AlphaFoldDB" id="A0A1V6RX74"/>
<dbReference type="EMBL" id="MDYP01000020">
    <property type="protein sequence ID" value="OQE06089.1"/>
    <property type="molecule type" value="Genomic_DNA"/>
</dbReference>
<dbReference type="PANTHER" id="PTHR35895:SF3">
    <property type="entry name" value="PRE-RRNA PROCESSING PROTEIN"/>
    <property type="match status" value="1"/>
</dbReference>
<evidence type="ECO:0000259" key="5">
    <source>
        <dbReference type="Pfam" id="PF26153"/>
    </source>
</evidence>
<evidence type="ECO:0000256" key="2">
    <source>
        <dbReference type="SAM" id="Phobius"/>
    </source>
</evidence>
<evidence type="ECO:0000259" key="3">
    <source>
        <dbReference type="Pfam" id="PF22786"/>
    </source>
</evidence>
<dbReference type="GO" id="GO:0000329">
    <property type="term" value="C:fungal-type vacuole membrane"/>
    <property type="evidence" value="ECO:0007669"/>
    <property type="project" value="InterPro"/>
</dbReference>
<feature type="domain" description="Tag1-like fourth Ig-like" evidence="4">
    <location>
        <begin position="723"/>
        <end position="838"/>
    </location>
</feature>
<dbReference type="InterPro" id="IPR059065">
    <property type="entry name" value="Ig_Tag1-like_4th"/>
</dbReference>
<keyword evidence="7" id="KW-1185">Reference proteome</keyword>
<organism evidence="6 7">
    <name type="scientific">Penicillium vulpinum</name>
    <dbReference type="NCBI Taxonomy" id="29845"/>
    <lineage>
        <taxon>Eukaryota</taxon>
        <taxon>Fungi</taxon>
        <taxon>Dikarya</taxon>
        <taxon>Ascomycota</taxon>
        <taxon>Pezizomycotina</taxon>
        <taxon>Eurotiomycetes</taxon>
        <taxon>Eurotiomycetidae</taxon>
        <taxon>Eurotiales</taxon>
        <taxon>Aspergillaceae</taxon>
        <taxon>Penicillium</taxon>
    </lineage>
</organism>
<keyword evidence="2" id="KW-0472">Membrane</keyword>
<feature type="domain" description="Tag1 C-terminal" evidence="3">
    <location>
        <begin position="598"/>
        <end position="711"/>
    </location>
</feature>
<evidence type="ECO:0000313" key="6">
    <source>
        <dbReference type="EMBL" id="OQE06089.1"/>
    </source>
</evidence>
<dbReference type="Pfam" id="PF26174">
    <property type="entry name" value="LEA-2_1"/>
    <property type="match status" value="1"/>
</dbReference>
<comment type="caution">
    <text evidence="6">The sequence shown here is derived from an EMBL/GenBank/DDBJ whole genome shotgun (WGS) entry which is preliminary data.</text>
</comment>
<dbReference type="Proteomes" id="UP000191518">
    <property type="component" value="Unassembled WGS sequence"/>
</dbReference>
<evidence type="ECO:0000259" key="4">
    <source>
        <dbReference type="Pfam" id="PF26150"/>
    </source>
</evidence>
<proteinExistence type="predicted"/>
<feature type="compositionally biased region" description="Polar residues" evidence="1">
    <location>
        <begin position="26"/>
        <end position="38"/>
    </location>
</feature>
<reference evidence="7" key="1">
    <citation type="journal article" date="2017" name="Nat. Microbiol.">
        <title>Global analysis of biosynthetic gene clusters reveals vast potential of secondary metabolite production in Penicillium species.</title>
        <authorList>
            <person name="Nielsen J.C."/>
            <person name="Grijseels S."/>
            <person name="Prigent S."/>
            <person name="Ji B."/>
            <person name="Dainat J."/>
            <person name="Nielsen K.F."/>
            <person name="Frisvad J.C."/>
            <person name="Workman M."/>
            <person name="Nielsen J."/>
        </authorList>
    </citation>
    <scope>NUCLEOTIDE SEQUENCE [LARGE SCALE GENOMIC DNA]</scope>
    <source>
        <strain evidence="7">IBT 29486</strain>
    </source>
</reference>
<name>A0A1V6RX74_9EURO</name>
<keyword evidence="2" id="KW-0812">Transmembrane</keyword>
<evidence type="ECO:0000256" key="1">
    <source>
        <dbReference type="SAM" id="MobiDB-lite"/>
    </source>
</evidence>
<feature type="region of interest" description="Disordered" evidence="1">
    <location>
        <begin position="1"/>
        <end position="104"/>
    </location>
</feature>
<dbReference type="PANTHER" id="PTHR35895">
    <property type="entry name" value="CHROMOSOME 16, WHOLE GENOME SHOTGUN SEQUENCE"/>
    <property type="match status" value="1"/>
</dbReference>
<feature type="region of interest" description="Disordered" evidence="1">
    <location>
        <begin position="132"/>
        <end position="153"/>
    </location>
</feature>
<feature type="transmembrane region" description="Helical" evidence="2">
    <location>
        <begin position="216"/>
        <end position="236"/>
    </location>
</feature>
<protein>
    <recommendedName>
        <fullName evidence="8">Pre-rRNA processing protein</fullName>
    </recommendedName>
</protein>
<dbReference type="Pfam" id="PF22786">
    <property type="entry name" value="Tag1_C"/>
    <property type="match status" value="1"/>
</dbReference>
<gene>
    <name evidence="6" type="ORF">PENVUL_c020G04637</name>
</gene>
<dbReference type="InterPro" id="IPR046368">
    <property type="entry name" value="Tag1"/>
</dbReference>
<dbReference type="OrthoDB" id="5596576at2759"/>
<evidence type="ECO:0000313" key="7">
    <source>
        <dbReference type="Proteomes" id="UP000191518"/>
    </source>
</evidence>
<evidence type="ECO:0008006" key="8">
    <source>
        <dbReference type="Google" id="ProtNLM"/>
    </source>
</evidence>
<dbReference type="Pfam" id="PF26153">
    <property type="entry name" value="LEA-2L_5"/>
    <property type="match status" value="1"/>
</dbReference>
<feature type="compositionally biased region" description="Low complexity" evidence="1">
    <location>
        <begin position="86"/>
        <end position="98"/>
    </location>
</feature>
<dbReference type="InterPro" id="IPR055011">
    <property type="entry name" value="Tag1_C"/>
</dbReference>
<sequence length="989" mass="106754">MADEATRPLLPAQFGSERASDDQPRPSHQLTTDSSHSSHPFEDKLPVCTTEQKPGSYSGGATMADVANQSSPIEPPERPSVDQPRESYQLSSESSNLSPGEDDMTVYSNEQRLSRSFSGGVQDNHILQAVAADEPSRPLLDGQSSPPEWFSKRTSVDWPRRSYELSSESTPLLHRREDGLIYGTERGLSRSSSFSSRNSPEDRVIKKRSRVPWPTVISLALLTLSVLAILVLAFAAPAAVKEYAQQAAVFKPTAVSIDSTTPAGIRARVQGDFVMDSGRVKNKSVRGIGRLATWIAREVETGPSNVEVYLPEYGNILVGNAALPSIKVNIRNGRHTNVDFLTDLEAGDIRGIHAIAIDWIEGRLGRLSVKGKATMNLKSGLIALGTQVLTDSIIIEEHDFPALPTVDILKLKVHDANSGAMAVDVLVSSLIDSPVALTIPALGFDILVPNCSPGDPYILVADARTSAIDIHPGQVTAVGVEGLIQRLPDELTSTCPGREGSPLDFLVSSFMQGLETIIYVRGSDAPLPNTPAWIVDLLHSVTVPLPFTGHALDNLVKNFTMSDAHFSLPNPFAEPDSPESQPTVSALVKVLVALPQEMNFQVDVPQVRALADVYYKEEKFGVLNISHWQDANSTMVDDQDGSSALLVEFELKDAPLQVTDDGLLAEVIREMLFGSETVVLRVAATVDTKVSTGLGRFTVRGIPAEGKVPVKTSIGNSLDQINPRIVSLQLRNTTESSMVVSTQANFTNPTNYSATIPFVDFLILYNGTAVAHITAQNIYVRPGNNSYVPIDFFWCPLDAAGVDGVEAGRALLSSYISGLNTTITVKSHRNTVPSLPDLGEALAVLNVTVPVPHISMPGSPGSDDGDKKPHFIQDATFYLWSSTAEFTLSSPLTENNILITSIDAMAFYEKNEPIGRINNRNPFEVPPGISTSPRLPVDLDMGGVGYDALRKALGQSLEMDAIAKVGVLIGNYMDVISYHGKGIAAKVRF</sequence>
<dbReference type="InterPro" id="IPR059066">
    <property type="entry name" value="Ig_Tag1-like_5th"/>
</dbReference>
<feature type="compositionally biased region" description="Basic and acidic residues" evidence="1">
    <location>
        <begin position="75"/>
        <end position="85"/>
    </location>
</feature>
<dbReference type="Pfam" id="PF26150">
    <property type="entry name" value="LEA-2_4"/>
    <property type="match status" value="1"/>
</dbReference>
<accession>A0A1V6RX74</accession>
<feature type="domain" description="Tag1-like fifth Ig-like" evidence="5">
    <location>
        <begin position="866"/>
        <end position="975"/>
    </location>
</feature>